<gene>
    <name evidence="1" type="ORF">UFOPK2598_00069</name>
</gene>
<evidence type="ECO:0000313" key="1">
    <source>
        <dbReference type="EMBL" id="CAB4691437.1"/>
    </source>
</evidence>
<accession>A0A6J6NYK4</accession>
<dbReference type="EMBL" id="CAEZXV010000002">
    <property type="protein sequence ID" value="CAB4691437.1"/>
    <property type="molecule type" value="Genomic_DNA"/>
</dbReference>
<name>A0A6J6NYK4_9ZZZZ</name>
<proteinExistence type="predicted"/>
<sequence length="85" mass="9008">MSTKKSASGTTTEIRIGISESPQELHIESDLTPEQVIDAVTTALDSGKSLSLTDTRGRQTIIANNKVSFVEVGQSAERKVGFATA</sequence>
<reference evidence="1" key="1">
    <citation type="submission" date="2020-05" db="EMBL/GenBank/DDBJ databases">
        <authorList>
            <person name="Chiriac C."/>
            <person name="Salcher M."/>
            <person name="Ghai R."/>
            <person name="Kavagutti S V."/>
        </authorList>
    </citation>
    <scope>NUCLEOTIDE SEQUENCE</scope>
</reference>
<organism evidence="1">
    <name type="scientific">freshwater metagenome</name>
    <dbReference type="NCBI Taxonomy" id="449393"/>
    <lineage>
        <taxon>unclassified sequences</taxon>
        <taxon>metagenomes</taxon>
        <taxon>ecological metagenomes</taxon>
    </lineage>
</organism>
<dbReference type="Pfam" id="PF11305">
    <property type="entry name" value="DUF3107"/>
    <property type="match status" value="1"/>
</dbReference>
<dbReference type="InterPro" id="IPR021456">
    <property type="entry name" value="DUF3107"/>
</dbReference>
<protein>
    <submittedName>
        <fullName evidence="1">Unannotated protein</fullName>
    </submittedName>
</protein>
<dbReference type="AlphaFoldDB" id="A0A6J6NYK4"/>